<dbReference type="Proteomes" id="UP000318053">
    <property type="component" value="Unassembled WGS sequence"/>
</dbReference>
<accession>A0A5C5XUX2</accession>
<dbReference type="AlphaFoldDB" id="A0A5C5XUX2"/>
<dbReference type="InterPro" id="IPR001623">
    <property type="entry name" value="DnaJ_domain"/>
</dbReference>
<dbReference type="PROSITE" id="PS50076">
    <property type="entry name" value="DNAJ_2"/>
    <property type="match status" value="1"/>
</dbReference>
<reference evidence="3 4" key="1">
    <citation type="submission" date="2019-02" db="EMBL/GenBank/DDBJ databases">
        <title>Deep-cultivation of Planctomycetes and their phenomic and genomic characterization uncovers novel biology.</title>
        <authorList>
            <person name="Wiegand S."/>
            <person name="Jogler M."/>
            <person name="Boedeker C."/>
            <person name="Pinto D."/>
            <person name="Vollmers J."/>
            <person name="Rivas-Marin E."/>
            <person name="Kohn T."/>
            <person name="Peeters S.H."/>
            <person name="Heuer A."/>
            <person name="Rast P."/>
            <person name="Oberbeckmann S."/>
            <person name="Bunk B."/>
            <person name="Jeske O."/>
            <person name="Meyerdierks A."/>
            <person name="Storesund J.E."/>
            <person name="Kallscheuer N."/>
            <person name="Luecker S."/>
            <person name="Lage O.M."/>
            <person name="Pohl T."/>
            <person name="Merkel B.J."/>
            <person name="Hornburger P."/>
            <person name="Mueller R.-W."/>
            <person name="Bruemmer F."/>
            <person name="Labrenz M."/>
            <person name="Spormann A.M."/>
            <person name="Op Den Camp H."/>
            <person name="Overmann J."/>
            <person name="Amann R."/>
            <person name="Jetten M.S.M."/>
            <person name="Mascher T."/>
            <person name="Medema M.H."/>
            <person name="Devos D.P."/>
            <person name="Kaster A.-K."/>
            <person name="Ovreas L."/>
            <person name="Rohde M."/>
            <person name="Galperin M.Y."/>
            <person name="Jogler C."/>
        </authorList>
    </citation>
    <scope>NUCLEOTIDE SEQUENCE [LARGE SCALE GENOMIC DNA]</scope>
    <source>
        <strain evidence="3 4">CA85</strain>
    </source>
</reference>
<evidence type="ECO:0000313" key="3">
    <source>
        <dbReference type="EMBL" id="TWT67106.1"/>
    </source>
</evidence>
<dbReference type="Pfam" id="PF00226">
    <property type="entry name" value="DnaJ"/>
    <property type="match status" value="1"/>
</dbReference>
<dbReference type="EMBL" id="SJPK01000004">
    <property type="protein sequence ID" value="TWT67106.1"/>
    <property type="molecule type" value="Genomic_DNA"/>
</dbReference>
<organism evidence="3 4">
    <name type="scientific">Allorhodopirellula solitaria</name>
    <dbReference type="NCBI Taxonomy" id="2527987"/>
    <lineage>
        <taxon>Bacteria</taxon>
        <taxon>Pseudomonadati</taxon>
        <taxon>Planctomycetota</taxon>
        <taxon>Planctomycetia</taxon>
        <taxon>Pirellulales</taxon>
        <taxon>Pirellulaceae</taxon>
        <taxon>Allorhodopirellula</taxon>
    </lineage>
</organism>
<comment type="caution">
    <text evidence="3">The sequence shown here is derived from an EMBL/GenBank/DDBJ whole genome shotgun (WGS) entry which is preliminary data.</text>
</comment>
<evidence type="ECO:0000259" key="2">
    <source>
        <dbReference type="PROSITE" id="PS50076"/>
    </source>
</evidence>
<dbReference type="SMART" id="SM00271">
    <property type="entry name" value="DnaJ"/>
    <property type="match status" value="1"/>
</dbReference>
<dbReference type="CDD" id="cd06257">
    <property type="entry name" value="DnaJ"/>
    <property type="match status" value="1"/>
</dbReference>
<dbReference type="OrthoDB" id="5421571at2"/>
<dbReference type="Gene3D" id="1.10.287.110">
    <property type="entry name" value="DnaJ domain"/>
    <property type="match status" value="1"/>
</dbReference>
<feature type="region of interest" description="Disordered" evidence="1">
    <location>
        <begin position="1"/>
        <end position="23"/>
    </location>
</feature>
<protein>
    <submittedName>
        <fullName evidence="3">DnaJ domain protein</fullName>
    </submittedName>
</protein>
<keyword evidence="4" id="KW-1185">Reference proteome</keyword>
<feature type="region of interest" description="Disordered" evidence="1">
    <location>
        <begin position="112"/>
        <end position="157"/>
    </location>
</feature>
<feature type="compositionally biased region" description="Polar residues" evidence="1">
    <location>
        <begin position="147"/>
        <end position="157"/>
    </location>
</feature>
<evidence type="ECO:0000313" key="4">
    <source>
        <dbReference type="Proteomes" id="UP000318053"/>
    </source>
</evidence>
<proteinExistence type="predicted"/>
<name>A0A5C5XUX2_9BACT</name>
<dbReference type="SUPFAM" id="SSF46565">
    <property type="entry name" value="Chaperone J-domain"/>
    <property type="match status" value="1"/>
</dbReference>
<gene>
    <name evidence="3" type="ORF">CA85_19520</name>
</gene>
<sequence>MRVLPATARAGDNGHEHETPPTQIMTAEPTSSEAAGNALTHPFEILGVGTDADEATVRARYLELVRQYPPDRDPDMFSKIRAAYEAATNPIIMARRILEVVQAGPRPWAELLDEQSQRPPRLPHELLLSLGNRSQPDKPKPTDESASDSSANMTSDS</sequence>
<evidence type="ECO:0000256" key="1">
    <source>
        <dbReference type="SAM" id="MobiDB-lite"/>
    </source>
</evidence>
<feature type="domain" description="J" evidence="2">
    <location>
        <begin position="41"/>
        <end position="102"/>
    </location>
</feature>
<dbReference type="InterPro" id="IPR036869">
    <property type="entry name" value="J_dom_sf"/>
</dbReference>